<comment type="catalytic activity">
    <reaction evidence="1">
        <text>ATP + protein L-histidine = ADP + protein N-phospho-L-histidine.</text>
        <dbReference type="EC" id="2.7.13.3"/>
    </reaction>
</comment>
<dbReference type="EC" id="2.7.13.3" evidence="2"/>
<sequence length="442" mass="45728">MPHLPDRLRPVVRAVTAEDRRGDVITAVKLVAVALGLDALGLIRINWAGIEAPAWWFLVPVAVAGVALVWRRTRPLPVVGVVAVAFAADVALGGSVGLIVLLWEALYAVHLYGRRPARRVTVGGVSVVVLAAAIVVGEITGELRYAVLGGLQAVTLLVMPMWWGANVRQGRELTAAAQERERLERERGTALLRLAEAARHDAVRAERTAVARDLHDVVASHLSAITILSGAALAGPAEAERDRAALRAVREESLASLQDMQAMIRVLRAEPAEGEPAADGATGLLAAPRVAQLASVLDQVRLGGLDLTVADPDGVLSGATVLPAAVDHAVYRVVREALTNALKHGGPRAALSVAVGDGVRVEVRDGGPHDGPSRAQAGAIGHTVGGTGLGLVSMRERVTAVGGTFTAGPQDGDGWVVRAELPLPAPAEASPAGTGAAEGRAS</sequence>
<evidence type="ECO:0000313" key="11">
    <source>
        <dbReference type="EMBL" id="GGM36790.1"/>
    </source>
</evidence>
<keyword evidence="9" id="KW-1133">Transmembrane helix</keyword>
<dbReference type="EMBL" id="BMPT01000016">
    <property type="protein sequence ID" value="GGM36790.1"/>
    <property type="molecule type" value="Genomic_DNA"/>
</dbReference>
<protein>
    <recommendedName>
        <fullName evidence="2">histidine kinase</fullName>
        <ecNumber evidence="2">2.7.13.3</ecNumber>
    </recommendedName>
</protein>
<dbReference type="Pfam" id="PF02518">
    <property type="entry name" value="HATPase_c"/>
    <property type="match status" value="1"/>
</dbReference>
<evidence type="ECO:0000256" key="2">
    <source>
        <dbReference type="ARBA" id="ARBA00012438"/>
    </source>
</evidence>
<dbReference type="PANTHER" id="PTHR24421:SF10">
    <property type="entry name" value="NITRATE_NITRITE SENSOR PROTEIN NARQ"/>
    <property type="match status" value="1"/>
</dbReference>
<evidence type="ECO:0000256" key="6">
    <source>
        <dbReference type="ARBA" id="ARBA00022777"/>
    </source>
</evidence>
<dbReference type="GO" id="GO:0046983">
    <property type="term" value="F:protein dimerization activity"/>
    <property type="evidence" value="ECO:0007669"/>
    <property type="project" value="InterPro"/>
</dbReference>
<dbReference type="PROSITE" id="PS50109">
    <property type="entry name" value="HIS_KIN"/>
    <property type="match status" value="1"/>
</dbReference>
<name>A0A8H9GPW8_9MICO</name>
<keyword evidence="5" id="KW-0547">Nucleotide-binding</keyword>
<dbReference type="InterPro" id="IPR036890">
    <property type="entry name" value="HATPase_C_sf"/>
</dbReference>
<keyword evidence="8" id="KW-0902">Two-component regulatory system</keyword>
<evidence type="ECO:0000256" key="1">
    <source>
        <dbReference type="ARBA" id="ARBA00000085"/>
    </source>
</evidence>
<feature type="transmembrane region" description="Helical" evidence="9">
    <location>
        <begin position="120"/>
        <end position="139"/>
    </location>
</feature>
<comment type="caution">
    <text evidence="11">The sequence shown here is derived from an EMBL/GenBank/DDBJ whole genome shotgun (WGS) entry which is preliminary data.</text>
</comment>
<keyword evidence="3" id="KW-0597">Phosphoprotein</keyword>
<evidence type="ECO:0000256" key="4">
    <source>
        <dbReference type="ARBA" id="ARBA00022679"/>
    </source>
</evidence>
<dbReference type="Gene3D" id="3.30.565.10">
    <property type="entry name" value="Histidine kinase-like ATPase, C-terminal domain"/>
    <property type="match status" value="1"/>
</dbReference>
<dbReference type="GO" id="GO:0000155">
    <property type="term" value="F:phosphorelay sensor kinase activity"/>
    <property type="evidence" value="ECO:0007669"/>
    <property type="project" value="InterPro"/>
</dbReference>
<dbReference type="Proteomes" id="UP000655589">
    <property type="component" value="Unassembled WGS sequence"/>
</dbReference>
<organism evidence="11 12">
    <name type="scientific">Promicromonospora citrea</name>
    <dbReference type="NCBI Taxonomy" id="43677"/>
    <lineage>
        <taxon>Bacteria</taxon>
        <taxon>Bacillati</taxon>
        <taxon>Actinomycetota</taxon>
        <taxon>Actinomycetes</taxon>
        <taxon>Micrococcales</taxon>
        <taxon>Promicromonosporaceae</taxon>
        <taxon>Promicromonospora</taxon>
    </lineage>
</organism>
<evidence type="ECO:0000313" key="12">
    <source>
        <dbReference type="Proteomes" id="UP000655589"/>
    </source>
</evidence>
<dbReference type="SUPFAM" id="SSF55874">
    <property type="entry name" value="ATPase domain of HSP90 chaperone/DNA topoisomerase II/histidine kinase"/>
    <property type="match status" value="1"/>
</dbReference>
<feature type="transmembrane region" description="Helical" evidence="9">
    <location>
        <begin position="55"/>
        <end position="72"/>
    </location>
</feature>
<reference evidence="11" key="2">
    <citation type="submission" date="2020-09" db="EMBL/GenBank/DDBJ databases">
        <authorList>
            <person name="Sun Q."/>
            <person name="Ohkuma M."/>
        </authorList>
    </citation>
    <scope>NUCLEOTIDE SEQUENCE</scope>
    <source>
        <strain evidence="11">JCM 3051</strain>
    </source>
</reference>
<keyword evidence="4" id="KW-0808">Transferase</keyword>
<dbReference type="GO" id="GO:0005524">
    <property type="term" value="F:ATP binding"/>
    <property type="evidence" value="ECO:0007669"/>
    <property type="project" value="UniProtKB-KW"/>
</dbReference>
<dbReference type="InterPro" id="IPR011712">
    <property type="entry name" value="Sig_transdc_His_kin_sub3_dim/P"/>
</dbReference>
<keyword evidence="7" id="KW-0067">ATP-binding</keyword>
<dbReference type="RefSeq" id="WP_171104943.1">
    <property type="nucleotide sequence ID" value="NZ_BMPT01000016.1"/>
</dbReference>
<feature type="transmembrane region" description="Helical" evidence="9">
    <location>
        <begin position="145"/>
        <end position="163"/>
    </location>
</feature>
<dbReference type="SMART" id="SM00387">
    <property type="entry name" value="HATPase_c"/>
    <property type="match status" value="1"/>
</dbReference>
<evidence type="ECO:0000256" key="3">
    <source>
        <dbReference type="ARBA" id="ARBA00022553"/>
    </source>
</evidence>
<dbReference type="GO" id="GO:0016020">
    <property type="term" value="C:membrane"/>
    <property type="evidence" value="ECO:0007669"/>
    <property type="project" value="InterPro"/>
</dbReference>
<keyword evidence="12" id="KW-1185">Reference proteome</keyword>
<keyword evidence="9" id="KW-0472">Membrane</keyword>
<proteinExistence type="predicted"/>
<keyword evidence="9" id="KW-0812">Transmembrane</keyword>
<dbReference type="AlphaFoldDB" id="A0A8H9GPW8"/>
<evidence type="ECO:0000256" key="7">
    <source>
        <dbReference type="ARBA" id="ARBA00022840"/>
    </source>
</evidence>
<dbReference type="CDD" id="cd16917">
    <property type="entry name" value="HATPase_UhpB-NarQ-NarX-like"/>
    <property type="match status" value="1"/>
</dbReference>
<dbReference type="Pfam" id="PF07730">
    <property type="entry name" value="HisKA_3"/>
    <property type="match status" value="1"/>
</dbReference>
<feature type="transmembrane region" description="Helical" evidence="9">
    <location>
        <begin position="78"/>
        <end position="108"/>
    </location>
</feature>
<dbReference type="PANTHER" id="PTHR24421">
    <property type="entry name" value="NITRATE/NITRITE SENSOR PROTEIN NARX-RELATED"/>
    <property type="match status" value="1"/>
</dbReference>
<feature type="transmembrane region" description="Helical" evidence="9">
    <location>
        <begin position="24"/>
        <end position="43"/>
    </location>
</feature>
<keyword evidence="6 11" id="KW-0418">Kinase</keyword>
<dbReference type="InterPro" id="IPR005467">
    <property type="entry name" value="His_kinase_dom"/>
</dbReference>
<evidence type="ECO:0000259" key="10">
    <source>
        <dbReference type="PROSITE" id="PS50109"/>
    </source>
</evidence>
<evidence type="ECO:0000256" key="5">
    <source>
        <dbReference type="ARBA" id="ARBA00022741"/>
    </source>
</evidence>
<dbReference type="InterPro" id="IPR003594">
    <property type="entry name" value="HATPase_dom"/>
</dbReference>
<evidence type="ECO:0000256" key="9">
    <source>
        <dbReference type="SAM" id="Phobius"/>
    </source>
</evidence>
<gene>
    <name evidence="11" type="ORF">GCM10010102_35280</name>
</gene>
<dbReference type="Gene3D" id="1.20.5.1930">
    <property type="match status" value="1"/>
</dbReference>
<dbReference type="InterPro" id="IPR050482">
    <property type="entry name" value="Sensor_HK_TwoCompSys"/>
</dbReference>
<accession>A0A8H9GPW8</accession>
<reference evidence="11" key="1">
    <citation type="journal article" date="2014" name="Int. J. Syst. Evol. Microbiol.">
        <title>Complete genome sequence of Corynebacterium casei LMG S-19264T (=DSM 44701T), isolated from a smear-ripened cheese.</title>
        <authorList>
            <consortium name="US DOE Joint Genome Institute (JGI-PGF)"/>
            <person name="Walter F."/>
            <person name="Albersmeier A."/>
            <person name="Kalinowski J."/>
            <person name="Ruckert C."/>
        </authorList>
    </citation>
    <scope>NUCLEOTIDE SEQUENCE</scope>
    <source>
        <strain evidence="11">JCM 3051</strain>
    </source>
</reference>
<evidence type="ECO:0000256" key="8">
    <source>
        <dbReference type="ARBA" id="ARBA00023012"/>
    </source>
</evidence>
<feature type="domain" description="Histidine kinase" evidence="10">
    <location>
        <begin position="330"/>
        <end position="425"/>
    </location>
</feature>